<dbReference type="InterPro" id="IPR045132">
    <property type="entry name" value="UBE4"/>
</dbReference>
<protein>
    <recommendedName>
        <fullName evidence="6">RING-type E3 ubiquitin transferase</fullName>
        <ecNumber evidence="6">2.3.2.27</ecNumber>
    </recommendedName>
</protein>
<dbReference type="AlphaFoldDB" id="A7ARZ6"/>
<organism evidence="13 14">
    <name type="scientific">Babesia bovis</name>
    <dbReference type="NCBI Taxonomy" id="5865"/>
    <lineage>
        <taxon>Eukaryota</taxon>
        <taxon>Sar</taxon>
        <taxon>Alveolata</taxon>
        <taxon>Apicomplexa</taxon>
        <taxon>Aconoidasida</taxon>
        <taxon>Piroplasmida</taxon>
        <taxon>Babesiidae</taxon>
        <taxon>Babesia</taxon>
    </lineage>
</organism>
<evidence type="ECO:0000256" key="1">
    <source>
        <dbReference type="ARBA" id="ARBA00000900"/>
    </source>
</evidence>
<dbReference type="GO" id="GO:0034450">
    <property type="term" value="F:ubiquitin-ubiquitin ligase activity"/>
    <property type="evidence" value="ECO:0007669"/>
    <property type="project" value="InterPro"/>
</dbReference>
<dbReference type="PANTHER" id="PTHR13931:SF2">
    <property type="entry name" value="UBIQUITIN CONJUGATION FACTOR E4 B"/>
    <property type="match status" value="1"/>
</dbReference>
<dbReference type="GO" id="GO:0005737">
    <property type="term" value="C:cytoplasm"/>
    <property type="evidence" value="ECO:0007669"/>
    <property type="project" value="UniProtKB-SubCell"/>
</dbReference>
<keyword evidence="14" id="KW-1185">Reference proteome</keyword>
<reference evidence="14" key="2">
    <citation type="journal article" date="2020" name="Data Brief">
        <title>Transcriptome dataset of Babesia bovis life stages within vertebrate and invertebrate hosts.</title>
        <authorList>
            <person name="Ueti M.W."/>
            <person name="Johnson W.C."/>
            <person name="Kappmeyer L.S."/>
            <person name="Herndon D.R."/>
            <person name="Mousel M.R."/>
            <person name="Reif K.E."/>
            <person name="Taus N.S."/>
            <person name="Ifeonu O.O."/>
            <person name="Silva J.C."/>
            <person name="Suarez C.E."/>
            <person name="Brayton K.A."/>
        </authorList>
    </citation>
    <scope>NUCLEOTIDE SEQUENCE [LARGE SCALE GENOMIC DNA]</scope>
</reference>
<proteinExistence type="inferred from homology"/>
<evidence type="ECO:0000256" key="10">
    <source>
        <dbReference type="ARBA" id="ARBA00023242"/>
    </source>
</evidence>
<dbReference type="OMA" id="YMNIHTW"/>
<dbReference type="GO" id="GO:0006511">
    <property type="term" value="P:ubiquitin-dependent protein catabolic process"/>
    <property type="evidence" value="ECO:0007669"/>
    <property type="project" value="InterPro"/>
</dbReference>
<dbReference type="GeneID" id="5479117"/>
<gene>
    <name evidence="13" type="ORF">BBOV_IV009610</name>
</gene>
<keyword evidence="7" id="KW-0963">Cytoplasm</keyword>
<evidence type="ECO:0000259" key="12">
    <source>
        <dbReference type="PROSITE" id="PS51698"/>
    </source>
</evidence>
<sequence length="1117" mass="127829">MCTPVVVDHVVKDVLGVTLKRPERGTSGTTPTGSNEQRFYVGQFYTRITGLSSTEEVTLDTPAIDDVVRATVFACILHNRNPLIFLSEAFCRCSHAISNVESGKNPFKSAAVSTDEKLSNDQQCDLRQLLTLLDENIVRTSALIINCPAFFDLETLVDKKDLKRPPLDVLNDDVRCNMMIEVSSVSKNSLFVQKLIDAIWLNDDSGATVELFRLFTRLEHNATNKVIGEKPLAELNALTSITVSNIGAKLFLNWISDFQGIDNKRKTSGVQRDVLSLWGRILSTQPLNEEAIDAAPNFHTTPSVHEKALNARKIHFHGKKNITAIRNSLASIRQDHEHYIDLLANFLKQVLRKDFNTRKDLLLIFGKLIGLNTAMRHISRVTHVEQPPLSIDDNFKRRRQFMQDSTFGTSLNIMWLMLVLAAGITDRKVDSIDPYFCQIGFYAKHKMSSSDDSYTEDEKSILKEIDEMRNVVDNMLGFVSSGNAAMGDEAQLLEALEKHQFDLKATFNANFITQIFWSNIHALGMLYLPCIQELLKLTLFTLQEASSSPDAMNDSVYEVLSHVFTWKCVVQNSKFIEVVWHFLNISLQFFLRCALYTKWENTQSEAQKKLEGPSLYIHIVNQYVAGNMGESEEMTAEFIVLPVEFIDTILDVIKQVFMMHYYMDHIKPADVNLLQFMNFELLIATCIFIMRAPQMAIKNLTLKCETVSSIVLHMCRTGDLANFASSKTATIHLVDALTNIFIASQKADYNSRVSCRLNIIQILTKLFEIEAYRNSFVKQISSNKEIFVQFMHLLINDTTFIFEEVVTYLSEIRRRELSGTTEEAHDRPTESSDNASQNPEYQNQHRQDNEYEVDPSLQDGNVDANQLRGMNFNDLKRRTRSLVEYGWEITNLFNILCREFPTEITNMSVLLPQVASCLGCCLDNLAGESCTRLKVKNMMEYQFKPKEWLTNIVNCYLSLYRSENASDSERFIKAIVSEGRYYKPNTFERAYRIITREMLLPSKDRRDFFNMSQKMCMFAKANSTLYESAMEAEIPEEFIDPIMNDIMEDPVLLPTSGVIMDRKNIERHLMSESTDPFSRQPLAKSDLVPQVDLKRRIDVFMESISQKRDIGDDFYQN</sequence>
<dbReference type="SUPFAM" id="SSF57850">
    <property type="entry name" value="RING/U-box"/>
    <property type="match status" value="1"/>
</dbReference>
<comment type="caution">
    <text evidence="13">The sequence shown here is derived from an EMBL/GenBank/DDBJ whole genome shotgun (WGS) entry which is preliminary data.</text>
</comment>
<dbReference type="EC" id="2.3.2.27" evidence="6"/>
<dbReference type="InParanoid" id="A7ARZ6"/>
<dbReference type="FunFam" id="3.30.40.10:FF:000055">
    <property type="entry name" value="Ubiquitin conjugation factor e4 a"/>
    <property type="match status" value="1"/>
</dbReference>
<dbReference type="GO" id="GO:0000151">
    <property type="term" value="C:ubiquitin ligase complex"/>
    <property type="evidence" value="ECO:0007669"/>
    <property type="project" value="InterPro"/>
</dbReference>
<evidence type="ECO:0000256" key="11">
    <source>
        <dbReference type="SAM" id="MobiDB-lite"/>
    </source>
</evidence>
<dbReference type="InterPro" id="IPR019474">
    <property type="entry name" value="Ub_conjug_fac_E4_core"/>
</dbReference>
<dbReference type="PROSITE" id="PS51698">
    <property type="entry name" value="U_BOX"/>
    <property type="match status" value="1"/>
</dbReference>
<name>A7ARZ6_BABBO</name>
<dbReference type="GO" id="GO:0005634">
    <property type="term" value="C:nucleus"/>
    <property type="evidence" value="ECO:0007669"/>
    <property type="project" value="UniProtKB-SubCell"/>
</dbReference>
<feature type="compositionally biased region" description="Basic and acidic residues" evidence="11">
    <location>
        <begin position="817"/>
        <end position="830"/>
    </location>
</feature>
<dbReference type="KEGG" id="bbo:BBOV_IV009610"/>
<accession>A7ARZ6</accession>
<dbReference type="UniPathway" id="UPA00143"/>
<reference evidence="14" key="3">
    <citation type="journal article" date="2021" name="Int. J. Parasitol.">
        <title>Comparative analysis of gene expression between Babesia bovis blood stages and kinetes allowed by improved genome annotation.</title>
        <authorList>
            <person name="Ueti M.W."/>
            <person name="Johnson W.C."/>
            <person name="Kappmeyer L.S."/>
            <person name="Herndon D.R."/>
            <person name="Mousel M.R."/>
            <person name="Reif K.E."/>
            <person name="Taus N.S."/>
            <person name="Ifeonu O.O."/>
            <person name="Silva J.C."/>
            <person name="Suarez C.E."/>
            <person name="Brayton K.A."/>
        </authorList>
    </citation>
    <scope>NUCLEOTIDE SEQUENCE [LARGE SCALE GENOMIC DNA]</scope>
</reference>
<evidence type="ECO:0000256" key="2">
    <source>
        <dbReference type="ARBA" id="ARBA00004123"/>
    </source>
</evidence>
<dbReference type="GO" id="GO:0000209">
    <property type="term" value="P:protein polyubiquitination"/>
    <property type="evidence" value="ECO:0007669"/>
    <property type="project" value="TreeGrafter"/>
</dbReference>
<dbReference type="InterPro" id="IPR013083">
    <property type="entry name" value="Znf_RING/FYVE/PHD"/>
</dbReference>
<evidence type="ECO:0000256" key="4">
    <source>
        <dbReference type="ARBA" id="ARBA00004906"/>
    </source>
</evidence>
<evidence type="ECO:0000256" key="6">
    <source>
        <dbReference type="ARBA" id="ARBA00012483"/>
    </source>
</evidence>
<evidence type="ECO:0000313" key="14">
    <source>
        <dbReference type="Proteomes" id="UP000002173"/>
    </source>
</evidence>
<dbReference type="EMBL" id="AAXT01000002">
    <property type="protein sequence ID" value="EDO07315.1"/>
    <property type="molecule type" value="Genomic_DNA"/>
</dbReference>
<dbReference type="VEuPathDB" id="PiroplasmaDB:BBOV_IV009610"/>
<keyword evidence="8" id="KW-0808">Transferase</keyword>
<comment type="catalytic activity">
    <reaction evidence="1">
        <text>S-ubiquitinyl-[E2 ubiquitin-conjugating enzyme]-L-cysteine + [acceptor protein]-L-lysine = [E2 ubiquitin-conjugating enzyme]-L-cysteine + N(6)-ubiquitinyl-[acceptor protein]-L-lysine.</text>
        <dbReference type="EC" id="2.3.2.27"/>
    </reaction>
</comment>
<evidence type="ECO:0000256" key="5">
    <source>
        <dbReference type="ARBA" id="ARBA00007434"/>
    </source>
</evidence>
<keyword evidence="9" id="KW-0833">Ubl conjugation pathway</keyword>
<comment type="similarity">
    <text evidence="5">Belongs to the ubiquitin conjugation factor E4 family.</text>
</comment>
<evidence type="ECO:0000313" key="13">
    <source>
        <dbReference type="EMBL" id="EDO07315.1"/>
    </source>
</evidence>
<dbReference type="STRING" id="5865.A7ARZ6"/>
<dbReference type="RefSeq" id="XP_001610883.1">
    <property type="nucleotide sequence ID" value="XM_001610833.1"/>
</dbReference>
<dbReference type="Proteomes" id="UP000002173">
    <property type="component" value="Unassembled WGS sequence"/>
</dbReference>
<dbReference type="GO" id="GO:0036503">
    <property type="term" value="P:ERAD pathway"/>
    <property type="evidence" value="ECO:0007669"/>
    <property type="project" value="InterPro"/>
</dbReference>
<comment type="subcellular location">
    <subcellularLocation>
        <location evidence="3">Cytoplasm</location>
    </subcellularLocation>
    <subcellularLocation>
        <location evidence="2">Nucleus</location>
    </subcellularLocation>
</comment>
<dbReference type="SMART" id="SM00504">
    <property type="entry name" value="Ubox"/>
    <property type="match status" value="1"/>
</dbReference>
<evidence type="ECO:0000256" key="7">
    <source>
        <dbReference type="ARBA" id="ARBA00022490"/>
    </source>
</evidence>
<dbReference type="PANTHER" id="PTHR13931">
    <property type="entry name" value="UBIQUITINATION FACTOR E4"/>
    <property type="match status" value="1"/>
</dbReference>
<keyword evidence="10" id="KW-0539">Nucleus</keyword>
<comment type="pathway">
    <text evidence="4">Protein modification; protein ubiquitination.</text>
</comment>
<dbReference type="Pfam" id="PF10408">
    <property type="entry name" value="Ufd2P_core"/>
    <property type="match status" value="1"/>
</dbReference>
<reference evidence="13 14" key="1">
    <citation type="journal article" date="2007" name="PLoS Pathog.">
        <title>Genome sequence of Babesia bovis and comparative analysis of apicomplexan hemoprotozoa.</title>
        <authorList>
            <person name="Brayton K.A."/>
            <person name="Lau A.O.T."/>
            <person name="Herndon D.R."/>
            <person name="Hannick L."/>
            <person name="Kappmeyer L.S."/>
            <person name="Berens S.J."/>
            <person name="Bidwell S.L."/>
            <person name="Brown W.C."/>
            <person name="Crabtree J."/>
            <person name="Fadrosh D."/>
            <person name="Feldblum T."/>
            <person name="Forberger H.A."/>
            <person name="Haas B.J."/>
            <person name="Howell J.M."/>
            <person name="Khouri H."/>
            <person name="Koo H."/>
            <person name="Mann D.J."/>
            <person name="Norimine J."/>
            <person name="Paulsen I.T."/>
            <person name="Radune D."/>
            <person name="Ren Q."/>
            <person name="Smith R.K. Jr."/>
            <person name="Suarez C.E."/>
            <person name="White O."/>
            <person name="Wortman J.R."/>
            <person name="Knowles D.P. Jr."/>
            <person name="McElwain T.F."/>
            <person name="Nene V.M."/>
        </authorList>
    </citation>
    <scope>NUCLEOTIDE SEQUENCE [LARGE SCALE GENOMIC DNA]</scope>
    <source>
        <strain evidence="13">T2Bo</strain>
    </source>
</reference>
<feature type="compositionally biased region" description="Polar residues" evidence="11">
    <location>
        <begin position="831"/>
        <end position="842"/>
    </location>
</feature>
<evidence type="ECO:0000256" key="9">
    <source>
        <dbReference type="ARBA" id="ARBA00022786"/>
    </source>
</evidence>
<evidence type="ECO:0000256" key="3">
    <source>
        <dbReference type="ARBA" id="ARBA00004496"/>
    </source>
</evidence>
<dbReference type="Gene3D" id="3.30.40.10">
    <property type="entry name" value="Zinc/RING finger domain, C3HC4 (zinc finger)"/>
    <property type="match status" value="1"/>
</dbReference>
<dbReference type="InterPro" id="IPR003613">
    <property type="entry name" value="Ubox_domain"/>
</dbReference>
<feature type="region of interest" description="Disordered" evidence="11">
    <location>
        <begin position="817"/>
        <end position="864"/>
    </location>
</feature>
<dbReference type="eggNOG" id="KOG2042">
    <property type="taxonomic scope" value="Eukaryota"/>
</dbReference>
<evidence type="ECO:0000256" key="8">
    <source>
        <dbReference type="ARBA" id="ARBA00022679"/>
    </source>
</evidence>
<feature type="domain" description="U-box" evidence="12">
    <location>
        <begin position="1033"/>
        <end position="1107"/>
    </location>
</feature>
<dbReference type="Pfam" id="PF04564">
    <property type="entry name" value="U-box"/>
    <property type="match status" value="1"/>
</dbReference>